<keyword evidence="1" id="KW-0812">Transmembrane</keyword>
<feature type="transmembrane region" description="Helical" evidence="1">
    <location>
        <begin position="108"/>
        <end position="133"/>
    </location>
</feature>
<feature type="non-terminal residue" evidence="2">
    <location>
        <position position="1"/>
    </location>
</feature>
<accession>A0ABN9W4F0</accession>
<organism evidence="2 3">
    <name type="scientific">Prorocentrum cordatum</name>
    <dbReference type="NCBI Taxonomy" id="2364126"/>
    <lineage>
        <taxon>Eukaryota</taxon>
        <taxon>Sar</taxon>
        <taxon>Alveolata</taxon>
        <taxon>Dinophyceae</taxon>
        <taxon>Prorocentrales</taxon>
        <taxon>Prorocentraceae</taxon>
        <taxon>Prorocentrum</taxon>
    </lineage>
</organism>
<feature type="transmembrane region" description="Helical" evidence="1">
    <location>
        <begin position="12"/>
        <end position="30"/>
    </location>
</feature>
<gene>
    <name evidence="2" type="ORF">PCOR1329_LOCUS63581</name>
</gene>
<proteinExistence type="predicted"/>
<feature type="non-terminal residue" evidence="2">
    <location>
        <position position="198"/>
    </location>
</feature>
<evidence type="ECO:0008006" key="4">
    <source>
        <dbReference type="Google" id="ProtNLM"/>
    </source>
</evidence>
<reference evidence="2" key="1">
    <citation type="submission" date="2023-10" db="EMBL/GenBank/DDBJ databases">
        <authorList>
            <person name="Chen Y."/>
            <person name="Shah S."/>
            <person name="Dougan E. K."/>
            <person name="Thang M."/>
            <person name="Chan C."/>
        </authorList>
    </citation>
    <scope>NUCLEOTIDE SEQUENCE [LARGE SCALE GENOMIC DNA]</scope>
</reference>
<evidence type="ECO:0000256" key="1">
    <source>
        <dbReference type="SAM" id="Phobius"/>
    </source>
</evidence>
<dbReference type="EMBL" id="CAUYUJ010018072">
    <property type="protein sequence ID" value="CAK0880443.1"/>
    <property type="molecule type" value="Genomic_DNA"/>
</dbReference>
<feature type="transmembrane region" description="Helical" evidence="1">
    <location>
        <begin position="69"/>
        <end position="88"/>
    </location>
</feature>
<keyword evidence="3" id="KW-1185">Reference proteome</keyword>
<evidence type="ECO:0000313" key="3">
    <source>
        <dbReference type="Proteomes" id="UP001189429"/>
    </source>
</evidence>
<feature type="transmembrane region" description="Helical" evidence="1">
    <location>
        <begin position="145"/>
        <end position="163"/>
    </location>
</feature>
<sequence>SGGMHGLRRARCPHRYLFLVFPFLGGLLGGPRRHRWIRLEILVRTHPRRSGEYAVPIVATRVMLWDASMAGGVLMAISVAVLCNQLVLMRVQSWTDEHGRVKVADCSIMFFGLAGLATTFVFTSVLWFLTVGWGATAPASARSHWLLVMGPIVLSEAWFPYLGNGVNMTFTRLVLTHVPARTSGHKRWHEHECSEVRA</sequence>
<evidence type="ECO:0000313" key="2">
    <source>
        <dbReference type="EMBL" id="CAK0880443.1"/>
    </source>
</evidence>
<comment type="caution">
    <text evidence="2">The sequence shown here is derived from an EMBL/GenBank/DDBJ whole genome shotgun (WGS) entry which is preliminary data.</text>
</comment>
<keyword evidence="1" id="KW-0472">Membrane</keyword>
<dbReference type="Proteomes" id="UP001189429">
    <property type="component" value="Unassembled WGS sequence"/>
</dbReference>
<name>A0ABN9W4F0_9DINO</name>
<protein>
    <recommendedName>
        <fullName evidence="4">Transmembrane protein 107</fullName>
    </recommendedName>
</protein>
<keyword evidence="1" id="KW-1133">Transmembrane helix</keyword>